<name>A0A1N7KLM8_9FLAO</name>
<evidence type="ECO:0000313" key="1">
    <source>
        <dbReference type="EMBL" id="SIS62467.1"/>
    </source>
</evidence>
<organism evidence="1 2">
    <name type="scientific">Chryseobacterium gambrini</name>
    <dbReference type="NCBI Taxonomy" id="373672"/>
    <lineage>
        <taxon>Bacteria</taxon>
        <taxon>Pseudomonadati</taxon>
        <taxon>Bacteroidota</taxon>
        <taxon>Flavobacteriia</taxon>
        <taxon>Flavobacteriales</taxon>
        <taxon>Weeksellaceae</taxon>
        <taxon>Chryseobacterium group</taxon>
        <taxon>Chryseobacterium</taxon>
    </lineage>
</organism>
<sequence length="275" mass="32249">MILKLFMKRLFLILGCILSAMMLSQKMTFVYDLKFKPNPNKPDLTTETYYLDVFEKESAFRCERERVSDSMIQRTGLGLGRSPVFNSQIYVVKNLETANIQKVIFMSFFNDKYFIKIDENLNWKILSDKKKIEDFECRKATVEYGGRSWIAWFTQSIPIPEGPYVFNGLPGIIVKISDDQENYSFNLIKIKKLEKDSLFFSKKGTVISWENFEKIQSDYYADPFAELKARNIKIQSGDEKGNLIPTDLNKMTKQLKKQIRENNNPIELNHKIDYE</sequence>
<evidence type="ECO:0000313" key="2">
    <source>
        <dbReference type="Proteomes" id="UP000185781"/>
    </source>
</evidence>
<dbReference type="NCBIfam" id="TIGR01200">
    <property type="entry name" value="GLPGLI"/>
    <property type="match status" value="1"/>
</dbReference>
<accession>A0A1N7KLM8</accession>
<dbReference type="STRING" id="373672.SAMN05421785_101584"/>
<dbReference type="OrthoDB" id="1440774at2"/>
<dbReference type="EMBL" id="FTOV01000001">
    <property type="protein sequence ID" value="SIS62467.1"/>
    <property type="molecule type" value="Genomic_DNA"/>
</dbReference>
<dbReference type="AlphaFoldDB" id="A0A1N7KLM8"/>
<reference evidence="1 2" key="1">
    <citation type="submission" date="2017-01" db="EMBL/GenBank/DDBJ databases">
        <authorList>
            <person name="Mah S.A."/>
            <person name="Swanson W.J."/>
            <person name="Moy G.W."/>
            <person name="Vacquier V.D."/>
        </authorList>
    </citation>
    <scope>NUCLEOTIDE SEQUENCE [LARGE SCALE GENOMIC DNA]</scope>
    <source>
        <strain evidence="1 2">DSM 18014</strain>
    </source>
</reference>
<proteinExistence type="predicted"/>
<dbReference type="InterPro" id="IPR005901">
    <property type="entry name" value="GLPGLI"/>
</dbReference>
<protein>
    <submittedName>
        <fullName evidence="1">GLPGLI family protein</fullName>
    </submittedName>
</protein>
<dbReference type="Pfam" id="PF09697">
    <property type="entry name" value="Porph_ging"/>
    <property type="match status" value="1"/>
</dbReference>
<dbReference type="Proteomes" id="UP000185781">
    <property type="component" value="Unassembled WGS sequence"/>
</dbReference>
<gene>
    <name evidence="1" type="ORF">SAMN05421785_101584</name>
</gene>